<dbReference type="EMBL" id="JU965222">
    <property type="protein sequence ID" value="AFJ68714.1"/>
    <property type="molecule type" value="mRNA"/>
</dbReference>
<organism evidence="3">
    <name type="scientific">Nannochloropsis gaditana (strain CCMP526)</name>
    <name type="common">Green microalga</name>
    <name type="synonym">Microchloropsis gaditana</name>
    <dbReference type="NCBI Taxonomy" id="1093141"/>
    <lineage>
        <taxon>Eukaryota</taxon>
        <taxon>Sar</taxon>
        <taxon>Stramenopiles</taxon>
        <taxon>Ochrophyta</taxon>
        <taxon>Eustigmatophyceae</taxon>
        <taxon>Eustigmatales</taxon>
        <taxon>Monodopsidaceae</taxon>
        <taxon>Nannochloropsis</taxon>
    </lineage>
</organism>
<feature type="domain" description="N-end aminoacyl transferase N-terminal" evidence="2">
    <location>
        <begin position="46"/>
        <end position="122"/>
    </location>
</feature>
<dbReference type="PANTHER" id="PTHR21367:SF1">
    <property type="entry name" value="ARGINYL-TRNA--PROTEIN TRANSFERASE 1"/>
    <property type="match status" value="1"/>
</dbReference>
<dbReference type="PANTHER" id="PTHR21367">
    <property type="entry name" value="ARGININE-TRNA-PROTEIN TRANSFERASE 1"/>
    <property type="match status" value="1"/>
</dbReference>
<dbReference type="GO" id="GO:0004057">
    <property type="term" value="F:arginyl-tRNA--protein transferase activity"/>
    <property type="evidence" value="ECO:0007669"/>
    <property type="project" value="InterPro"/>
</dbReference>
<gene>
    <name evidence="3" type="ORF">NGATSA_3003000</name>
</gene>
<evidence type="ECO:0000259" key="2">
    <source>
        <dbReference type="Pfam" id="PF04376"/>
    </source>
</evidence>
<dbReference type="Gene3D" id="1.25.40.10">
    <property type="entry name" value="Tetratricopeptide repeat domain"/>
    <property type="match status" value="1"/>
</dbReference>
<protein>
    <submittedName>
        <fullName evidence="3">Arginine-trna-protein transferase 1-like protein</fullName>
    </submittedName>
</protein>
<keyword evidence="3" id="KW-0808">Transferase</keyword>
<proteinExistence type="evidence at transcript level"/>
<evidence type="ECO:0000256" key="1">
    <source>
        <dbReference type="SAM" id="MobiDB-lite"/>
    </source>
</evidence>
<feature type="non-terminal residue" evidence="3">
    <location>
        <position position="468"/>
    </location>
</feature>
<dbReference type="InterPro" id="IPR011990">
    <property type="entry name" value="TPR-like_helical_dom_sf"/>
</dbReference>
<evidence type="ECO:0000313" key="3">
    <source>
        <dbReference type="EMBL" id="AFJ68714.1"/>
    </source>
</evidence>
<dbReference type="Pfam" id="PF04376">
    <property type="entry name" value="ATE_N"/>
    <property type="match status" value="1"/>
</dbReference>
<feature type="region of interest" description="Disordered" evidence="1">
    <location>
        <begin position="138"/>
        <end position="195"/>
    </location>
</feature>
<dbReference type="InterPro" id="IPR007471">
    <property type="entry name" value="N-end_Aminoacyl_Trfase_N"/>
</dbReference>
<dbReference type="AlphaFoldDB" id="I2CP81"/>
<name>I2CP81_NANGC</name>
<accession>I2CP81</accession>
<reference evidence="3" key="2">
    <citation type="journal article" date="2012" name="Nat. Commun.">
        <title>Draft genome sequence and genetic transformation of the oleaginous alga Nannochloropis gaditana.</title>
        <authorList>
            <person name="Radakovits R."/>
            <person name="Jinkerson R.E."/>
            <person name="Fuerstenberg S.I."/>
            <person name="Tae H."/>
            <person name="Settlage R.E."/>
            <person name="Boore J.L."/>
            <person name="Posewitz M.C."/>
        </authorList>
    </citation>
    <scope>NUCLEOTIDE SEQUENCE</scope>
    <source>
        <strain evidence="3">CCMP526</strain>
    </source>
</reference>
<feature type="compositionally biased region" description="Low complexity" evidence="1">
    <location>
        <begin position="145"/>
        <end position="172"/>
    </location>
</feature>
<dbReference type="GO" id="GO:0005737">
    <property type="term" value="C:cytoplasm"/>
    <property type="evidence" value="ECO:0007669"/>
    <property type="project" value="TreeGrafter"/>
</dbReference>
<dbReference type="InterPro" id="IPR030700">
    <property type="entry name" value="N-end_Aminoacyl_Trfase"/>
</dbReference>
<sequence>MKKSSKHRDSTGPAGVNSPSTASLLNVATSTLPYSVVELCGRHVGRCGYCQSKGRKGQKYTSVSFGLSAQRLLCEDYQALIDLGWRRSGTYLYRPVNEETCCPCYTIRLRVDDFKPSRSQRKVAAHLHRLMALGTEREDLEDKNSTSSARHSSISTVSSSGSIHSRGSQQSGGSRGRKRALPGGQGGGEGRGLSQAVWRSRVAEVEQHATLWVTKKSREHLEQALHCLSLLTEHASSRLDPASQLDVIERLLITLRSATEGGLMPGADGRKKPMTASQLQLVAGMQPYVLTMIETLDEELGGKSGQKHPRLHLLLAEALGFNLGTAHGLSMAICLGRVKRMAQSLEVAVRQEPSLDSGLPYVIKGMFHLNCPPPLKSISKAKECFLQALEVNPRSGRNLYFCGLAAFLEGEHAKAQTYYTAAQLLLPAEIKRDAQYAFLDVECRRGMSLVREKLRGKGGREGGGEDVL</sequence>
<reference evidence="3" key="1">
    <citation type="journal article" date="2012" name="Bioengineered">
        <title>Additional insights into the genome of the oleaginous model alga Nannochloropsis gaditana.</title>
        <authorList>
            <person name="Jinkerson R.E."/>
            <person name="Radakovits R."/>
            <person name="Posewitz M.C."/>
        </authorList>
    </citation>
    <scope>NUCLEOTIDE SEQUENCE</scope>
    <source>
        <strain evidence="3">CCMP526</strain>
    </source>
</reference>
<dbReference type="SUPFAM" id="SSF48452">
    <property type="entry name" value="TPR-like"/>
    <property type="match status" value="1"/>
</dbReference>